<gene>
    <name evidence="11" type="ORF">AWR36_009425</name>
</gene>
<keyword evidence="4 11" id="KW-0067">ATP-binding</keyword>
<dbReference type="Gene3D" id="3.90.70.10">
    <property type="entry name" value="Cysteine proteinases"/>
    <property type="match status" value="1"/>
</dbReference>
<evidence type="ECO:0000256" key="3">
    <source>
        <dbReference type="ARBA" id="ARBA00022741"/>
    </source>
</evidence>
<dbReference type="CDD" id="cd18567">
    <property type="entry name" value="ABC_6TM_CvaB_RaxB_like"/>
    <property type="match status" value="1"/>
</dbReference>
<dbReference type="SUPFAM" id="SSF90123">
    <property type="entry name" value="ABC transporter transmembrane region"/>
    <property type="match status" value="1"/>
</dbReference>
<evidence type="ECO:0000259" key="9">
    <source>
        <dbReference type="PROSITE" id="PS50929"/>
    </source>
</evidence>
<evidence type="ECO:0000313" key="12">
    <source>
        <dbReference type="Proteomes" id="UP000218427"/>
    </source>
</evidence>
<feature type="transmembrane region" description="Helical" evidence="7">
    <location>
        <begin position="217"/>
        <end position="238"/>
    </location>
</feature>
<keyword evidence="12" id="KW-1185">Reference proteome</keyword>
<evidence type="ECO:0000313" key="11">
    <source>
        <dbReference type="EMBL" id="PCO04954.1"/>
    </source>
</evidence>
<dbReference type="PROSITE" id="PS50929">
    <property type="entry name" value="ABC_TM1F"/>
    <property type="match status" value="1"/>
</dbReference>
<evidence type="ECO:0000256" key="1">
    <source>
        <dbReference type="ARBA" id="ARBA00004651"/>
    </source>
</evidence>
<organism evidence="11 12">
    <name type="scientific">Microbulbifer flavimaris</name>
    <dbReference type="NCBI Taxonomy" id="1781068"/>
    <lineage>
        <taxon>Bacteria</taxon>
        <taxon>Pseudomonadati</taxon>
        <taxon>Pseudomonadota</taxon>
        <taxon>Gammaproteobacteria</taxon>
        <taxon>Cellvibrionales</taxon>
        <taxon>Microbulbiferaceae</taxon>
        <taxon>Microbulbifer</taxon>
    </lineage>
</organism>
<dbReference type="Proteomes" id="UP000218427">
    <property type="component" value="Unassembled WGS sequence"/>
</dbReference>
<dbReference type="InterPro" id="IPR005074">
    <property type="entry name" value="Peptidase_C39"/>
</dbReference>
<dbReference type="RefSeq" id="WP_067084166.1">
    <property type="nucleotide sequence ID" value="NZ_LRFG02000003.1"/>
</dbReference>
<feature type="transmembrane region" description="Helical" evidence="7">
    <location>
        <begin position="184"/>
        <end position="202"/>
    </location>
</feature>
<comment type="subcellular location">
    <subcellularLocation>
        <location evidence="1">Cell membrane</location>
        <topology evidence="1">Multi-pass membrane protein</topology>
    </subcellularLocation>
</comment>
<feature type="transmembrane region" description="Helical" evidence="7">
    <location>
        <begin position="291"/>
        <end position="316"/>
    </location>
</feature>
<proteinExistence type="predicted"/>
<dbReference type="PROSITE" id="PS50893">
    <property type="entry name" value="ABC_TRANSPORTER_2"/>
    <property type="match status" value="1"/>
</dbReference>
<dbReference type="InterPro" id="IPR027417">
    <property type="entry name" value="P-loop_NTPase"/>
</dbReference>
<evidence type="ECO:0000256" key="2">
    <source>
        <dbReference type="ARBA" id="ARBA00022692"/>
    </source>
</evidence>
<dbReference type="SMART" id="SM00382">
    <property type="entry name" value="AAA"/>
    <property type="match status" value="1"/>
</dbReference>
<evidence type="ECO:0000256" key="6">
    <source>
        <dbReference type="ARBA" id="ARBA00023136"/>
    </source>
</evidence>
<evidence type="ECO:0000256" key="4">
    <source>
        <dbReference type="ARBA" id="ARBA00022840"/>
    </source>
</evidence>
<dbReference type="PROSITE" id="PS00211">
    <property type="entry name" value="ABC_TRANSPORTER_1"/>
    <property type="match status" value="1"/>
</dbReference>
<keyword evidence="6 7" id="KW-0472">Membrane</keyword>
<dbReference type="InterPro" id="IPR003593">
    <property type="entry name" value="AAA+_ATPase"/>
</dbReference>
<dbReference type="InterPro" id="IPR033838">
    <property type="entry name" value="CvaB_peptidase"/>
</dbReference>
<dbReference type="InterPro" id="IPR036640">
    <property type="entry name" value="ABC1_TM_sf"/>
</dbReference>
<dbReference type="PANTHER" id="PTHR24221">
    <property type="entry name" value="ATP-BINDING CASSETTE SUB-FAMILY B"/>
    <property type="match status" value="1"/>
</dbReference>
<dbReference type="Gene3D" id="3.40.50.300">
    <property type="entry name" value="P-loop containing nucleotide triphosphate hydrolases"/>
    <property type="match status" value="1"/>
</dbReference>
<dbReference type="InterPro" id="IPR011527">
    <property type="entry name" value="ABC1_TM_dom"/>
</dbReference>
<accession>A0ABX4I052</accession>
<dbReference type="Gene3D" id="1.20.1560.10">
    <property type="entry name" value="ABC transporter type 1, transmembrane domain"/>
    <property type="match status" value="1"/>
</dbReference>
<dbReference type="Pfam" id="PF00664">
    <property type="entry name" value="ABC_membrane"/>
    <property type="match status" value="1"/>
</dbReference>
<dbReference type="InterPro" id="IPR039421">
    <property type="entry name" value="Type_1_exporter"/>
</dbReference>
<keyword evidence="2 7" id="KW-0812">Transmembrane</keyword>
<dbReference type="CDD" id="cd02419">
    <property type="entry name" value="Peptidase_C39C"/>
    <property type="match status" value="1"/>
</dbReference>
<dbReference type="GO" id="GO:0005524">
    <property type="term" value="F:ATP binding"/>
    <property type="evidence" value="ECO:0007669"/>
    <property type="project" value="UniProtKB-KW"/>
</dbReference>
<evidence type="ECO:0000256" key="7">
    <source>
        <dbReference type="SAM" id="Phobius"/>
    </source>
</evidence>
<feature type="transmembrane region" description="Helical" evidence="7">
    <location>
        <begin position="418"/>
        <end position="441"/>
    </location>
</feature>
<dbReference type="Pfam" id="PF03412">
    <property type="entry name" value="Peptidase_C39"/>
    <property type="match status" value="1"/>
</dbReference>
<dbReference type="EMBL" id="LRFG02000003">
    <property type="protein sequence ID" value="PCO04954.1"/>
    <property type="molecule type" value="Genomic_DNA"/>
</dbReference>
<evidence type="ECO:0000259" key="8">
    <source>
        <dbReference type="PROSITE" id="PS50893"/>
    </source>
</evidence>
<dbReference type="InterPro" id="IPR003439">
    <property type="entry name" value="ABC_transporter-like_ATP-bd"/>
</dbReference>
<dbReference type="GO" id="GO:0016787">
    <property type="term" value="F:hydrolase activity"/>
    <property type="evidence" value="ECO:0007669"/>
    <property type="project" value="UniProtKB-KW"/>
</dbReference>
<feature type="domain" description="ABC transporter" evidence="8">
    <location>
        <begin position="503"/>
        <end position="707"/>
    </location>
</feature>
<dbReference type="SUPFAM" id="SSF52540">
    <property type="entry name" value="P-loop containing nucleoside triphosphate hydrolases"/>
    <property type="match status" value="1"/>
</dbReference>
<reference evidence="11" key="1">
    <citation type="submission" date="2017-08" db="EMBL/GenBank/DDBJ databases">
        <title>Microbulbifer marisrubri sp. nov., a halophilic alphaproteobacterium isolated from marine sediment of the Yellow Sea, China.</title>
        <authorList>
            <person name="Zhang G."/>
            <person name="Xiong Q."/>
        </authorList>
    </citation>
    <scope>NUCLEOTIDE SEQUENCE [LARGE SCALE GENOMIC DNA]</scope>
    <source>
        <strain evidence="11">WRN-8</strain>
    </source>
</reference>
<keyword evidence="3" id="KW-0547">Nucleotide-binding</keyword>
<sequence length="709" mass="79528">MEAAAHQFTARSRPENLLHFSVGRRLPVILQTEAAECGLVCLAMIAGYHGFETDLAGLRRRFSISSHGINLKTLMDMAGRLQLAGRALRLEMEHLGELQLPCILHWGMNHFVVLKSVQPRRLRIHDPAVGERVLDSEEFAQHFTGVALELTPTKNFTTGEDRQRLTLGHFWSSVTGLKRSLTQILLLSLLLQLFAVVTPFYMQTVIDDVILRGDTSLLLVLALGFGLLLVIQAGTSALRQWVILHLSTRLNMQMAANLFRHLIRLPMNYFSTRHMGDVVSRFGSLNQVRELMTTGMVAALVDGIMAVITLAVMFFYDVELTLIVLLVVMIYAVLRLLLFRPLRLLTEEKIVAQAKHDSHFMESIRAVQTVKLFQRENDRQGQWHNRLAETMNKDIRITRWNIGYDTANRLLFGLENLLVIYFAATAVMANLFTVGMLYAFVSYKTRFVESMDALIAKWIEIKMLGLHLDRLSDIVFTKMENPDDGYPLGDSTAETVQPLIGHIEVRNLGFRYGEAEPPVFKNLNFSIEAGETVAIVGPSGCGKTTLLKCLMGLLEPTEGEILVDGKPLHQLSGYRCQIAGVMQDDQLMAGTIADNITCFEPQPDLQRITHCAKLACIHDEILTMPMQYNTLVGDMGASLSGGQKQRIVLARALYRMPRILFMDEATSHLDVANESLVNDHISRLAITRVLVAHRPETAESAGRQIDLTE</sequence>
<dbReference type="PANTHER" id="PTHR24221:SF606">
    <property type="entry name" value="COLICIN V SECRETION-PROCESSING ATP-BINDING PROTEIN"/>
    <property type="match status" value="1"/>
</dbReference>
<dbReference type="Pfam" id="PF00005">
    <property type="entry name" value="ABC_tran"/>
    <property type="match status" value="1"/>
</dbReference>
<dbReference type="PROSITE" id="PS50990">
    <property type="entry name" value="PEPTIDASE_C39"/>
    <property type="match status" value="1"/>
</dbReference>
<comment type="caution">
    <text evidence="11">The sequence shown here is derived from an EMBL/GenBank/DDBJ whole genome shotgun (WGS) entry which is preliminary data.</text>
</comment>
<feature type="domain" description="ABC transmembrane type-1" evidence="9">
    <location>
        <begin position="184"/>
        <end position="463"/>
    </location>
</feature>
<evidence type="ECO:0000256" key="5">
    <source>
        <dbReference type="ARBA" id="ARBA00022989"/>
    </source>
</evidence>
<name>A0ABX4I052_9GAMM</name>
<protein>
    <submittedName>
        <fullName evidence="11">ABC transporter ATP-binding protein</fullName>
    </submittedName>
</protein>
<evidence type="ECO:0000259" key="10">
    <source>
        <dbReference type="PROSITE" id="PS50990"/>
    </source>
</evidence>
<dbReference type="InterPro" id="IPR017871">
    <property type="entry name" value="ABC_transporter-like_CS"/>
</dbReference>
<feature type="transmembrane region" description="Helical" evidence="7">
    <location>
        <begin position="322"/>
        <end position="339"/>
    </location>
</feature>
<feature type="domain" description="Peptidase C39" evidence="10">
    <location>
        <begin position="31"/>
        <end position="150"/>
    </location>
</feature>
<keyword evidence="5 7" id="KW-1133">Transmembrane helix</keyword>